<dbReference type="GO" id="GO:0019005">
    <property type="term" value="C:SCF ubiquitin ligase complex"/>
    <property type="evidence" value="ECO:0007669"/>
    <property type="project" value="TreeGrafter"/>
</dbReference>
<feature type="domain" description="F-box/LRR-repeat protein 15-like leucin rich repeat" evidence="3">
    <location>
        <begin position="160"/>
        <end position="253"/>
    </location>
</feature>
<proteinExistence type="predicted"/>
<dbReference type="InterPro" id="IPR032675">
    <property type="entry name" value="LRR_dom_sf"/>
</dbReference>
<evidence type="ECO:0000256" key="1">
    <source>
        <dbReference type="SAM" id="MobiDB-lite"/>
    </source>
</evidence>
<name>A0A5J9TLW6_9POAL</name>
<reference evidence="4 5" key="1">
    <citation type="journal article" date="2019" name="Sci. Rep.">
        <title>A high-quality genome of Eragrostis curvula grass provides insights into Poaceae evolution and supports new strategies to enhance forage quality.</title>
        <authorList>
            <person name="Carballo J."/>
            <person name="Santos B.A.C.M."/>
            <person name="Zappacosta D."/>
            <person name="Garbus I."/>
            <person name="Selva J.P."/>
            <person name="Gallo C.A."/>
            <person name="Diaz A."/>
            <person name="Albertini E."/>
            <person name="Caccamo M."/>
            <person name="Echenique V."/>
        </authorList>
    </citation>
    <scope>NUCLEOTIDE SEQUENCE [LARGE SCALE GENOMIC DNA]</scope>
    <source>
        <strain evidence="5">cv. Victoria</strain>
        <tissue evidence="4">Leaf</tissue>
    </source>
</reference>
<dbReference type="CDD" id="cd09917">
    <property type="entry name" value="F-box_SF"/>
    <property type="match status" value="1"/>
</dbReference>
<dbReference type="InterPro" id="IPR036047">
    <property type="entry name" value="F-box-like_dom_sf"/>
</dbReference>
<feature type="domain" description="F-box" evidence="2">
    <location>
        <begin position="82"/>
        <end position="121"/>
    </location>
</feature>
<dbReference type="InterPro" id="IPR006553">
    <property type="entry name" value="Leu-rich_rpt_Cys-con_subtyp"/>
</dbReference>
<gene>
    <name evidence="4" type="ORF">EJB05_46042</name>
</gene>
<dbReference type="Gramene" id="TVU12399">
    <property type="protein sequence ID" value="TVU12399"/>
    <property type="gene ID" value="EJB05_46042"/>
</dbReference>
<organism evidence="4 5">
    <name type="scientific">Eragrostis curvula</name>
    <name type="common">weeping love grass</name>
    <dbReference type="NCBI Taxonomy" id="38414"/>
    <lineage>
        <taxon>Eukaryota</taxon>
        <taxon>Viridiplantae</taxon>
        <taxon>Streptophyta</taxon>
        <taxon>Embryophyta</taxon>
        <taxon>Tracheophyta</taxon>
        <taxon>Spermatophyta</taxon>
        <taxon>Magnoliopsida</taxon>
        <taxon>Liliopsida</taxon>
        <taxon>Poales</taxon>
        <taxon>Poaceae</taxon>
        <taxon>PACMAD clade</taxon>
        <taxon>Chloridoideae</taxon>
        <taxon>Eragrostideae</taxon>
        <taxon>Eragrostidinae</taxon>
        <taxon>Eragrostis</taxon>
    </lineage>
</organism>
<keyword evidence="5" id="KW-1185">Reference proteome</keyword>
<dbReference type="PANTHER" id="PTHR13318">
    <property type="entry name" value="PARTNER OF PAIRED, ISOFORM B-RELATED"/>
    <property type="match status" value="1"/>
</dbReference>
<dbReference type="Proteomes" id="UP000324897">
    <property type="component" value="Chromosome 3"/>
</dbReference>
<dbReference type="InterPro" id="IPR057207">
    <property type="entry name" value="FBXL15_LRR"/>
</dbReference>
<protein>
    <submittedName>
        <fullName evidence="4">Uncharacterized protein</fullName>
    </submittedName>
</protein>
<evidence type="ECO:0000259" key="3">
    <source>
        <dbReference type="Pfam" id="PF25372"/>
    </source>
</evidence>
<dbReference type="GO" id="GO:0031146">
    <property type="term" value="P:SCF-dependent proteasomal ubiquitin-dependent protein catabolic process"/>
    <property type="evidence" value="ECO:0007669"/>
    <property type="project" value="TreeGrafter"/>
</dbReference>
<dbReference type="SUPFAM" id="SSF81383">
    <property type="entry name" value="F-box domain"/>
    <property type="match status" value="1"/>
</dbReference>
<dbReference type="EMBL" id="RWGY01000039">
    <property type="protein sequence ID" value="TVU12399.1"/>
    <property type="molecule type" value="Genomic_DNA"/>
</dbReference>
<dbReference type="AlphaFoldDB" id="A0A5J9TLW6"/>
<dbReference type="Pfam" id="PF25372">
    <property type="entry name" value="DUF7885"/>
    <property type="match status" value="1"/>
</dbReference>
<dbReference type="OrthoDB" id="550575at2759"/>
<feature type="region of interest" description="Disordered" evidence="1">
    <location>
        <begin position="48"/>
        <end position="76"/>
    </location>
</feature>
<feature type="non-terminal residue" evidence="4">
    <location>
        <position position="1"/>
    </location>
</feature>
<dbReference type="SUPFAM" id="SSF52047">
    <property type="entry name" value="RNI-like"/>
    <property type="match status" value="1"/>
</dbReference>
<dbReference type="SMART" id="SM00367">
    <property type="entry name" value="LRR_CC"/>
    <property type="match status" value="5"/>
</dbReference>
<evidence type="ECO:0000259" key="2">
    <source>
        <dbReference type="Pfam" id="PF12937"/>
    </source>
</evidence>
<sequence>MARRCPHDRLTQRARAARFHAAASSRCTRRPHVPMATWRARAGAVQEAAQARTLPSASPQPRKPGRERERGMADAGAAEADIERLPADLLAHVLSLLPSFRDLSMAGGVSWRWRRAVERSLASRRRLSFAGQRTGDDTAARLVCAAVNLRDLDISRSCWGCHITDEGLIKIATADCVKNLTSISLWGLAGITDKGVVHLVSRAYSLQHLNIGGTFITDESLYAVANNCTNLKSIILWSCRHVTEAGLVALVNKCPRLECINVGGMRVPPESFVNLLTLSPALQIRSIPQILNAGVQVS</sequence>
<evidence type="ECO:0000313" key="4">
    <source>
        <dbReference type="EMBL" id="TVU12399.1"/>
    </source>
</evidence>
<accession>A0A5J9TLW6</accession>
<evidence type="ECO:0000313" key="5">
    <source>
        <dbReference type="Proteomes" id="UP000324897"/>
    </source>
</evidence>
<dbReference type="Pfam" id="PF12937">
    <property type="entry name" value="F-box-like"/>
    <property type="match status" value="1"/>
</dbReference>
<dbReference type="PANTHER" id="PTHR13318:SF247">
    <property type="entry name" value="GH16156P"/>
    <property type="match status" value="1"/>
</dbReference>
<comment type="caution">
    <text evidence="4">The sequence shown here is derived from an EMBL/GenBank/DDBJ whole genome shotgun (WGS) entry which is preliminary data.</text>
</comment>
<dbReference type="Gene3D" id="3.80.10.10">
    <property type="entry name" value="Ribonuclease Inhibitor"/>
    <property type="match status" value="1"/>
</dbReference>
<dbReference type="InterPro" id="IPR001810">
    <property type="entry name" value="F-box_dom"/>
</dbReference>